<dbReference type="Proteomes" id="UP000604046">
    <property type="component" value="Unassembled WGS sequence"/>
</dbReference>
<feature type="chain" id="PRO_5032543291" evidence="2">
    <location>
        <begin position="20"/>
        <end position="789"/>
    </location>
</feature>
<feature type="signal peptide" evidence="2">
    <location>
        <begin position="1"/>
        <end position="19"/>
    </location>
</feature>
<keyword evidence="2" id="KW-0732">Signal</keyword>
<protein>
    <submittedName>
        <fullName evidence="4">Dis32 protein</fullName>
    </submittedName>
</protein>
<keyword evidence="5" id="KW-1185">Reference proteome</keyword>
<dbReference type="Pfam" id="PF00773">
    <property type="entry name" value="RNB"/>
    <property type="match status" value="1"/>
</dbReference>
<dbReference type="InterPro" id="IPR001900">
    <property type="entry name" value="RNase_II/R"/>
</dbReference>
<gene>
    <name evidence="4" type="primary">dis32</name>
    <name evidence="4" type="ORF">SNAT2548_LOCUS20559</name>
</gene>
<reference evidence="4" key="1">
    <citation type="submission" date="2021-02" db="EMBL/GenBank/DDBJ databases">
        <authorList>
            <person name="Dougan E. K."/>
            <person name="Rhodes N."/>
            <person name="Thang M."/>
            <person name="Chan C."/>
        </authorList>
    </citation>
    <scope>NUCLEOTIDE SEQUENCE</scope>
</reference>
<dbReference type="GO" id="GO:0006402">
    <property type="term" value="P:mRNA catabolic process"/>
    <property type="evidence" value="ECO:0007669"/>
    <property type="project" value="TreeGrafter"/>
</dbReference>
<name>A0A812Q5J2_9DINO</name>
<feature type="compositionally biased region" description="Pro residues" evidence="1">
    <location>
        <begin position="771"/>
        <end position="789"/>
    </location>
</feature>
<evidence type="ECO:0000313" key="5">
    <source>
        <dbReference type="Proteomes" id="UP000604046"/>
    </source>
</evidence>
<dbReference type="PANTHER" id="PTHR23355:SF9">
    <property type="entry name" value="DIS3-LIKE EXONUCLEASE 2"/>
    <property type="match status" value="1"/>
</dbReference>
<dbReference type="SMART" id="SM00955">
    <property type="entry name" value="RNB"/>
    <property type="match status" value="1"/>
</dbReference>
<dbReference type="GO" id="GO:0000175">
    <property type="term" value="F:3'-5'-RNA exonuclease activity"/>
    <property type="evidence" value="ECO:0007669"/>
    <property type="project" value="TreeGrafter"/>
</dbReference>
<organism evidence="4 5">
    <name type="scientific">Symbiodinium natans</name>
    <dbReference type="NCBI Taxonomy" id="878477"/>
    <lineage>
        <taxon>Eukaryota</taxon>
        <taxon>Sar</taxon>
        <taxon>Alveolata</taxon>
        <taxon>Dinophyceae</taxon>
        <taxon>Suessiales</taxon>
        <taxon>Symbiodiniaceae</taxon>
        <taxon>Symbiodinium</taxon>
    </lineage>
</organism>
<feature type="region of interest" description="Disordered" evidence="1">
    <location>
        <begin position="735"/>
        <end position="789"/>
    </location>
</feature>
<evidence type="ECO:0000313" key="4">
    <source>
        <dbReference type="EMBL" id="CAE7376344.1"/>
    </source>
</evidence>
<dbReference type="PANTHER" id="PTHR23355">
    <property type="entry name" value="RIBONUCLEASE"/>
    <property type="match status" value="1"/>
</dbReference>
<sequence>MAFGAASLLLPVLAIGVAACTEPSSKCVEEDAQLMQIRRTGGVGTELDYWQCDRMCRYVYGFFDRYIVGKEVVKHTSCVCTRGDAYLGNASFAETGYETLSQTGIPPPKGDFKYAVPYNTSHYWCGADGSYTDGPPIYSTRMVCAISSMTNASARPLTYASVDDVPHGHTVLHCGTCGACSSPYDQRIIYLTRNNITEQQTKCSARYVLSQLSPFRQKRQQIQDLKPGCTHELPLRTVWQNQHSGMAFDDTGISWPEPDGKPTCMDCQVDNILNDKVLCISSCYDKFLHPSGQPYDEDACLQCDEYTSGPWYIMCGGCNRRSSGIVGDITRNESWICPVGYCYGKGDRSAHFYRIKSHREVGSQCARRQQRLKEGAMVLERSSTSFQLDDDGRVVGLARESASSVSHHLVEELMVLANHVVAQKLVEASASVGEDASEAGVRQALLRRHENTETAVTQEVLEMLPKELHGHAPQTLKELLPWCSQQLPKETYEALCDGVLKGFKEAEYMVADDDAADQDVGHWALSLPSYMHFTSPIRRYADILVHRRLAFILEAKGGDKETQGSHSAFLDSLKEAVETCNAKKRDAQDAQMEEIQIVLSDYVQRCGGVEVDDAVLTRILVPRRPAEARANEEPKAEDEQPLSFRQRLTNRAAKEALEIYVPLAQCARSVSLEVLGLEAAEPLPAPGPSPGKAEVGPKKREPRHREVPSLRVRVRGTSEEILLEKLQRLSVRLTTPGAQDMEPGETSRHWTIRVPWAQHAATKPPSVSQDPPEPPAIPPPPPPQGAAWQ</sequence>
<evidence type="ECO:0000256" key="2">
    <source>
        <dbReference type="SAM" id="SignalP"/>
    </source>
</evidence>
<feature type="compositionally biased region" description="Basic and acidic residues" evidence="1">
    <location>
        <begin position="695"/>
        <end position="708"/>
    </location>
</feature>
<dbReference type="SUPFAM" id="SSF50249">
    <property type="entry name" value="Nucleic acid-binding proteins"/>
    <property type="match status" value="1"/>
</dbReference>
<proteinExistence type="predicted"/>
<dbReference type="GO" id="GO:0003723">
    <property type="term" value="F:RNA binding"/>
    <property type="evidence" value="ECO:0007669"/>
    <property type="project" value="InterPro"/>
</dbReference>
<dbReference type="OrthoDB" id="444467at2759"/>
<dbReference type="GO" id="GO:0000932">
    <property type="term" value="C:P-body"/>
    <property type="evidence" value="ECO:0007669"/>
    <property type="project" value="TreeGrafter"/>
</dbReference>
<evidence type="ECO:0000256" key="1">
    <source>
        <dbReference type="SAM" id="MobiDB-lite"/>
    </source>
</evidence>
<dbReference type="AlphaFoldDB" id="A0A812Q5J2"/>
<accession>A0A812Q5J2</accession>
<feature type="domain" description="RNB" evidence="3">
    <location>
        <begin position="236"/>
        <end position="555"/>
    </location>
</feature>
<feature type="region of interest" description="Disordered" evidence="1">
    <location>
        <begin position="680"/>
        <end position="708"/>
    </location>
</feature>
<comment type="caution">
    <text evidence="4">The sequence shown here is derived from an EMBL/GenBank/DDBJ whole genome shotgun (WGS) entry which is preliminary data.</text>
</comment>
<dbReference type="InterPro" id="IPR050180">
    <property type="entry name" value="RNR_Ribonuclease"/>
</dbReference>
<evidence type="ECO:0000259" key="3">
    <source>
        <dbReference type="SMART" id="SM00955"/>
    </source>
</evidence>
<dbReference type="InterPro" id="IPR012340">
    <property type="entry name" value="NA-bd_OB-fold"/>
</dbReference>
<dbReference type="EMBL" id="CAJNDS010002213">
    <property type="protein sequence ID" value="CAE7376344.1"/>
    <property type="molecule type" value="Genomic_DNA"/>
</dbReference>